<dbReference type="InterPro" id="IPR037522">
    <property type="entry name" value="HD_GYP_dom"/>
</dbReference>
<dbReference type="Pfam" id="PF00072">
    <property type="entry name" value="Response_reg"/>
    <property type="match status" value="1"/>
</dbReference>
<evidence type="ECO:0000259" key="3">
    <source>
        <dbReference type="PROSITE" id="PS51832"/>
    </source>
</evidence>
<dbReference type="SUPFAM" id="SSF109604">
    <property type="entry name" value="HD-domain/PDEase-like"/>
    <property type="match status" value="1"/>
</dbReference>
<dbReference type="GO" id="GO:0008081">
    <property type="term" value="F:phosphoric diester hydrolase activity"/>
    <property type="evidence" value="ECO:0007669"/>
    <property type="project" value="UniProtKB-ARBA"/>
</dbReference>
<gene>
    <name evidence="4" type="primary">rpfG</name>
    <name evidence="4" type="ORF">GCM10007989_11990</name>
</gene>
<dbReference type="Gene3D" id="1.10.3210.10">
    <property type="entry name" value="Hypothetical protein af1432"/>
    <property type="match status" value="1"/>
</dbReference>
<dbReference type="PANTHER" id="PTHR45228">
    <property type="entry name" value="CYCLIC DI-GMP PHOSPHODIESTERASE TM_0186-RELATED"/>
    <property type="match status" value="1"/>
</dbReference>
<dbReference type="SUPFAM" id="SSF52172">
    <property type="entry name" value="CheY-like"/>
    <property type="match status" value="1"/>
</dbReference>
<name>A0A918S086_9HYPH</name>
<dbReference type="AlphaFoldDB" id="A0A918S086"/>
<dbReference type="Gene3D" id="3.40.50.2300">
    <property type="match status" value="1"/>
</dbReference>
<dbReference type="Proteomes" id="UP000646579">
    <property type="component" value="Unassembled WGS sequence"/>
</dbReference>
<organism evidence="4 5">
    <name type="scientific">Devosia pacifica</name>
    <dbReference type="NCBI Taxonomy" id="1335967"/>
    <lineage>
        <taxon>Bacteria</taxon>
        <taxon>Pseudomonadati</taxon>
        <taxon>Pseudomonadota</taxon>
        <taxon>Alphaproteobacteria</taxon>
        <taxon>Hyphomicrobiales</taxon>
        <taxon>Devosiaceae</taxon>
        <taxon>Devosia</taxon>
    </lineage>
</organism>
<sequence>MRIVVVEDNPTNLAVFCGIVGRMPGVSVEGFTTGAAALADAERNACDIVVVDNVMPGMTGIELLALLRAMPSHAHVPVVVITSDADREVRLAAIKAGATDFLAKPVDPIELRLRITNLLALRQAQQASMRRSVELACEVEEATASIRQREEEIIRRLARAFEFHDNETSGHVDRVACVAEIIAEGLKLPVDYVRTLRLAVPLHDIGKIGVPDAILRKSGPLDEEEQHVMRRHVDIGQQILADGDSDLVRMAADIASFHHEKWDGTGYPGRLAGENIPLSARITAVADVFDALCSVRSYKSGWSLQEARAEIVRQSGRHFDPACVASFEAGWQRISETVSPSFCESAA</sequence>
<dbReference type="Pfam" id="PF13487">
    <property type="entry name" value="HD_5"/>
    <property type="match status" value="1"/>
</dbReference>
<dbReference type="GO" id="GO:0000160">
    <property type="term" value="P:phosphorelay signal transduction system"/>
    <property type="evidence" value="ECO:0007669"/>
    <property type="project" value="InterPro"/>
</dbReference>
<accession>A0A918S086</accession>
<dbReference type="CDD" id="cd00077">
    <property type="entry name" value="HDc"/>
    <property type="match status" value="1"/>
</dbReference>
<dbReference type="SMART" id="SM00471">
    <property type="entry name" value="HDc"/>
    <property type="match status" value="1"/>
</dbReference>
<feature type="modified residue" description="4-aspartylphosphate" evidence="1">
    <location>
        <position position="52"/>
    </location>
</feature>
<dbReference type="SMART" id="SM00448">
    <property type="entry name" value="REC"/>
    <property type="match status" value="1"/>
</dbReference>
<dbReference type="InterPro" id="IPR003607">
    <property type="entry name" value="HD/PDEase_dom"/>
</dbReference>
<reference evidence="4" key="1">
    <citation type="journal article" date="2014" name="Int. J. Syst. Evol. Microbiol.">
        <title>Complete genome sequence of Corynebacterium casei LMG S-19264T (=DSM 44701T), isolated from a smear-ripened cheese.</title>
        <authorList>
            <consortium name="US DOE Joint Genome Institute (JGI-PGF)"/>
            <person name="Walter F."/>
            <person name="Albersmeier A."/>
            <person name="Kalinowski J."/>
            <person name="Ruckert C."/>
        </authorList>
    </citation>
    <scope>NUCLEOTIDE SEQUENCE</scope>
    <source>
        <strain evidence="4">KCTC 32437</strain>
    </source>
</reference>
<proteinExistence type="predicted"/>
<evidence type="ECO:0000313" key="5">
    <source>
        <dbReference type="Proteomes" id="UP000646579"/>
    </source>
</evidence>
<dbReference type="PROSITE" id="PS50110">
    <property type="entry name" value="RESPONSE_REGULATORY"/>
    <property type="match status" value="1"/>
</dbReference>
<dbReference type="PROSITE" id="PS51832">
    <property type="entry name" value="HD_GYP"/>
    <property type="match status" value="1"/>
</dbReference>
<dbReference type="EMBL" id="BMZE01000001">
    <property type="protein sequence ID" value="GHA18302.1"/>
    <property type="molecule type" value="Genomic_DNA"/>
</dbReference>
<keyword evidence="1" id="KW-0597">Phosphoprotein</keyword>
<dbReference type="RefSeq" id="WP_189424279.1">
    <property type="nucleotide sequence ID" value="NZ_BMZE01000001.1"/>
</dbReference>
<evidence type="ECO:0000259" key="2">
    <source>
        <dbReference type="PROSITE" id="PS50110"/>
    </source>
</evidence>
<keyword evidence="5" id="KW-1185">Reference proteome</keyword>
<dbReference type="CDD" id="cd17551">
    <property type="entry name" value="REC_RpfG-like"/>
    <property type="match status" value="1"/>
</dbReference>
<evidence type="ECO:0000256" key="1">
    <source>
        <dbReference type="PROSITE-ProRule" id="PRU00169"/>
    </source>
</evidence>
<comment type="caution">
    <text evidence="4">The sequence shown here is derived from an EMBL/GenBank/DDBJ whole genome shotgun (WGS) entry which is preliminary data.</text>
</comment>
<evidence type="ECO:0000313" key="4">
    <source>
        <dbReference type="EMBL" id="GHA18302.1"/>
    </source>
</evidence>
<feature type="domain" description="Response regulatory" evidence="2">
    <location>
        <begin position="2"/>
        <end position="119"/>
    </location>
</feature>
<reference evidence="4" key="2">
    <citation type="submission" date="2020-09" db="EMBL/GenBank/DDBJ databases">
        <authorList>
            <person name="Sun Q."/>
            <person name="Kim S."/>
        </authorList>
    </citation>
    <scope>NUCLEOTIDE SEQUENCE</scope>
    <source>
        <strain evidence="4">KCTC 32437</strain>
    </source>
</reference>
<dbReference type="InterPro" id="IPR052020">
    <property type="entry name" value="Cyclic_di-GMP/3'3'-cGAMP_PDE"/>
</dbReference>
<dbReference type="InterPro" id="IPR011006">
    <property type="entry name" value="CheY-like_superfamily"/>
</dbReference>
<protein>
    <submittedName>
        <fullName evidence="4">Two-component system response regulator</fullName>
    </submittedName>
</protein>
<dbReference type="InterPro" id="IPR001789">
    <property type="entry name" value="Sig_transdc_resp-reg_receiver"/>
</dbReference>
<dbReference type="PANTHER" id="PTHR45228:SF1">
    <property type="entry name" value="CYCLIC DI-GMP PHOSPHODIESTERASE TM_0186"/>
    <property type="match status" value="1"/>
</dbReference>
<feature type="domain" description="HD-GYP" evidence="3">
    <location>
        <begin position="146"/>
        <end position="343"/>
    </location>
</feature>